<dbReference type="AlphaFoldDB" id="A0A286GR35"/>
<dbReference type="PANTHER" id="PTHR10742">
    <property type="entry name" value="FLAVIN MONOAMINE OXIDASE"/>
    <property type="match status" value="1"/>
</dbReference>
<accession>A0A286GR35</accession>
<evidence type="ECO:0000256" key="2">
    <source>
        <dbReference type="ARBA" id="ARBA00005833"/>
    </source>
</evidence>
<dbReference type="SUPFAM" id="SSF51905">
    <property type="entry name" value="FAD/NAD(P)-binding domain"/>
    <property type="match status" value="1"/>
</dbReference>
<reference evidence="9 10" key="1">
    <citation type="submission" date="2017-09" db="EMBL/GenBank/DDBJ databases">
        <authorList>
            <person name="Ehlers B."/>
            <person name="Leendertz F.H."/>
        </authorList>
    </citation>
    <scope>NUCLEOTIDE SEQUENCE [LARGE SCALE GENOMIC DNA]</scope>
    <source>
        <strain evidence="9 10">USBA 140</strain>
    </source>
</reference>
<dbReference type="EC" id="1.13.12.3" evidence="3"/>
<sequence length="442" mass="45195">MTSALSRRHLLGAAGAASAALLLGRSRAARAAEVDVVVVGAGCAGLAAAGALVDAGLTVTVIEARDRIGGRAVTEPLFGTPMDLGAGWLHSSDRNPLTPLARASGFTVVRDPQDYEVWLPRRGFLDADGLSAFEDILDATGEALSTLAADQGDLAAAALPKPAGDSERLARHLLGPLEQGVPFEAISAADYDSQIATGEESFVAEGLGTLVATLGAGIAVRLNTAAVAIDWSGAGVAVETTAGTLRGRAVLVTVPVGVLSAGRIRFTPALPDDTARAIGGLSMGLLNKVVLQVPGNPLDMDPFDQLHALLPDGGTLDLVHRPFGSDLILALLGGTEAWDLEKAGERAAIDLVTERLVTVYGSDARGMVKAGRATAWGQDQLTLGAYSAALPGQQTARAALATPVGERVFFAGEACEPEWATQVPGAWLTGRKAASAIIDALA</sequence>
<dbReference type="EMBL" id="OCNJ01000007">
    <property type="protein sequence ID" value="SOD98015.1"/>
    <property type="molecule type" value="Genomic_DNA"/>
</dbReference>
<evidence type="ECO:0000313" key="10">
    <source>
        <dbReference type="Proteomes" id="UP000219621"/>
    </source>
</evidence>
<dbReference type="InterPro" id="IPR006311">
    <property type="entry name" value="TAT_signal"/>
</dbReference>
<organism evidence="9 10">
    <name type="scientific">Caenispirillum bisanense</name>
    <dbReference type="NCBI Taxonomy" id="414052"/>
    <lineage>
        <taxon>Bacteria</taxon>
        <taxon>Pseudomonadati</taxon>
        <taxon>Pseudomonadota</taxon>
        <taxon>Alphaproteobacteria</taxon>
        <taxon>Rhodospirillales</taxon>
        <taxon>Novispirillaceae</taxon>
        <taxon>Caenispirillum</taxon>
    </lineage>
</organism>
<comment type="similarity">
    <text evidence="2">Belongs to the tryptophan 2-monooxygenase family.</text>
</comment>
<keyword evidence="7" id="KW-0732">Signal</keyword>
<feature type="domain" description="Amine oxidase" evidence="8">
    <location>
        <begin position="44"/>
        <end position="438"/>
    </location>
</feature>
<evidence type="ECO:0000256" key="6">
    <source>
        <dbReference type="ARBA" id="ARBA00047321"/>
    </source>
</evidence>
<proteinExistence type="inferred from homology"/>
<dbReference type="InterPro" id="IPR036188">
    <property type="entry name" value="FAD/NAD-bd_sf"/>
</dbReference>
<dbReference type="InterPro" id="IPR050281">
    <property type="entry name" value="Flavin_monoamine_oxidase"/>
</dbReference>
<dbReference type="SUPFAM" id="SSF54373">
    <property type="entry name" value="FAD-linked reductases, C-terminal domain"/>
    <property type="match status" value="1"/>
</dbReference>
<evidence type="ECO:0000256" key="3">
    <source>
        <dbReference type="ARBA" id="ARBA00012535"/>
    </source>
</evidence>
<gene>
    <name evidence="9" type="ORF">SAMN05421508_107159</name>
</gene>
<dbReference type="PROSITE" id="PS51318">
    <property type="entry name" value="TAT"/>
    <property type="match status" value="1"/>
</dbReference>
<dbReference type="Pfam" id="PF01593">
    <property type="entry name" value="Amino_oxidase"/>
    <property type="match status" value="1"/>
</dbReference>
<dbReference type="Proteomes" id="UP000219621">
    <property type="component" value="Unassembled WGS sequence"/>
</dbReference>
<protein>
    <recommendedName>
        <fullName evidence="4">Tryptophan 2-monooxygenase</fullName>
        <ecNumber evidence="3">1.13.12.3</ecNumber>
    </recommendedName>
</protein>
<evidence type="ECO:0000313" key="9">
    <source>
        <dbReference type="EMBL" id="SOD98015.1"/>
    </source>
</evidence>
<evidence type="ECO:0000256" key="5">
    <source>
        <dbReference type="ARBA" id="ARBA00023070"/>
    </source>
</evidence>
<keyword evidence="5" id="KW-0073">Auxin biosynthesis</keyword>
<dbReference type="InterPro" id="IPR002937">
    <property type="entry name" value="Amino_oxidase"/>
</dbReference>
<dbReference type="GO" id="GO:0009851">
    <property type="term" value="P:auxin biosynthetic process"/>
    <property type="evidence" value="ECO:0007669"/>
    <property type="project" value="UniProtKB-KW"/>
</dbReference>
<dbReference type="PANTHER" id="PTHR10742:SF410">
    <property type="entry name" value="LYSINE-SPECIFIC HISTONE DEMETHYLASE 2"/>
    <property type="match status" value="1"/>
</dbReference>
<name>A0A286GR35_9PROT</name>
<evidence type="ECO:0000259" key="8">
    <source>
        <dbReference type="Pfam" id="PF01593"/>
    </source>
</evidence>
<evidence type="ECO:0000256" key="4">
    <source>
        <dbReference type="ARBA" id="ARBA00017871"/>
    </source>
</evidence>
<dbReference type="PRINTS" id="PR00420">
    <property type="entry name" value="RNGMNOXGNASE"/>
</dbReference>
<dbReference type="Gene3D" id="3.50.50.60">
    <property type="entry name" value="FAD/NAD(P)-binding domain"/>
    <property type="match status" value="1"/>
</dbReference>
<comment type="pathway">
    <text evidence="1">Plant hormone metabolism; auxin biosynthesis.</text>
</comment>
<evidence type="ECO:0000256" key="1">
    <source>
        <dbReference type="ARBA" id="ARBA00004814"/>
    </source>
</evidence>
<keyword evidence="10" id="KW-1185">Reference proteome</keyword>
<feature type="signal peptide" evidence="7">
    <location>
        <begin position="1"/>
        <end position="31"/>
    </location>
</feature>
<comment type="catalytic activity">
    <reaction evidence="6">
        <text>L-tryptophan + O2 = indole-3-acetamide + CO2 + H2O</text>
        <dbReference type="Rhea" id="RHEA:16165"/>
        <dbReference type="ChEBI" id="CHEBI:15377"/>
        <dbReference type="ChEBI" id="CHEBI:15379"/>
        <dbReference type="ChEBI" id="CHEBI:16031"/>
        <dbReference type="ChEBI" id="CHEBI:16526"/>
        <dbReference type="ChEBI" id="CHEBI:57912"/>
        <dbReference type="EC" id="1.13.12.3"/>
    </reaction>
</comment>
<dbReference type="OrthoDB" id="9790035at2"/>
<dbReference type="GO" id="GO:0050361">
    <property type="term" value="F:tryptophan 2-monooxygenase activity"/>
    <property type="evidence" value="ECO:0007669"/>
    <property type="project" value="UniProtKB-EC"/>
</dbReference>
<evidence type="ECO:0000256" key="7">
    <source>
        <dbReference type="SAM" id="SignalP"/>
    </source>
</evidence>
<feature type="chain" id="PRO_5013329980" description="Tryptophan 2-monooxygenase" evidence="7">
    <location>
        <begin position="32"/>
        <end position="442"/>
    </location>
</feature>
<dbReference type="RefSeq" id="WP_097280262.1">
    <property type="nucleotide sequence ID" value="NZ_OCNJ01000007.1"/>
</dbReference>